<keyword evidence="7" id="KW-1185">Reference proteome</keyword>
<gene>
    <name evidence="6" type="ORF">EJ063_11285</name>
</gene>
<evidence type="ECO:0000259" key="5">
    <source>
        <dbReference type="Pfam" id="PF13609"/>
    </source>
</evidence>
<comment type="subcellular location">
    <subcellularLocation>
        <location evidence="1">Cell outer membrane</location>
        <topology evidence="1">Multi-pass membrane protein</topology>
    </subcellularLocation>
</comment>
<dbReference type="GO" id="GO:0015288">
    <property type="term" value="F:porin activity"/>
    <property type="evidence" value="ECO:0007669"/>
    <property type="project" value="InterPro"/>
</dbReference>
<dbReference type="Pfam" id="PF13609">
    <property type="entry name" value="Porin_4"/>
    <property type="match status" value="1"/>
</dbReference>
<evidence type="ECO:0000256" key="4">
    <source>
        <dbReference type="SAM" id="SignalP"/>
    </source>
</evidence>
<dbReference type="SUPFAM" id="SSF56935">
    <property type="entry name" value="Porins"/>
    <property type="match status" value="1"/>
</dbReference>
<dbReference type="InterPro" id="IPR033900">
    <property type="entry name" value="Gram_neg_porin_domain"/>
</dbReference>
<dbReference type="EMBL" id="RXZH01000004">
    <property type="protein sequence ID" value="RTZ15654.1"/>
    <property type="molecule type" value="Genomic_DNA"/>
</dbReference>
<feature type="chain" id="PRO_5018654165" evidence="4">
    <location>
        <begin position="19"/>
        <end position="346"/>
    </location>
</feature>
<organism evidence="6 7">
    <name type="scientific">Vibrio aquaticus</name>
    <dbReference type="NCBI Taxonomy" id="2496559"/>
    <lineage>
        <taxon>Bacteria</taxon>
        <taxon>Pseudomonadati</taxon>
        <taxon>Pseudomonadota</taxon>
        <taxon>Gammaproteobacteria</taxon>
        <taxon>Vibrionales</taxon>
        <taxon>Vibrionaceae</taxon>
        <taxon>Vibrio</taxon>
    </lineage>
</organism>
<dbReference type="GO" id="GO:0009279">
    <property type="term" value="C:cell outer membrane"/>
    <property type="evidence" value="ECO:0007669"/>
    <property type="project" value="UniProtKB-SubCell"/>
</dbReference>
<sequence length="346" mass="37069">MKKTLVALSVLAAASAQAGFEIYNQDGVTVNMGGDIEVVYVQGKAKDSNPVQEIQDADLDFDVRYAVNDSFQVGGFWQFTDVGQSEGDAYVAVYSDNYGSLKFGRTCTALDDAGIGSDYQFGLTTFFEDSEVYCADEIARYDFDNGTFHATLAAAQDMNGNTGLQDSSTYVDGKLGYRVADFDLIAFYGQGTVAGNIEETLWSAQAKYSGIENVELAVAYYDMIAKPATGSKTDTDTIALAATYSMEKVTFAAGYSLSSSNANLYGTDVNGDQINEKDMNAWYINAGYAIAPNTTLYAEVGGDDGYTGTTTNSYTLDPAKGVVATPTTSDYQKNDIGFAVGVKAYF</sequence>
<keyword evidence="3" id="KW-0472">Membrane</keyword>
<dbReference type="Proteomes" id="UP000268973">
    <property type="component" value="Unassembled WGS sequence"/>
</dbReference>
<proteinExistence type="predicted"/>
<dbReference type="AlphaFoldDB" id="A0A3S0Q1E4"/>
<evidence type="ECO:0000256" key="3">
    <source>
        <dbReference type="ARBA" id="ARBA00023136"/>
    </source>
</evidence>
<dbReference type="RefSeq" id="WP_126574384.1">
    <property type="nucleotide sequence ID" value="NZ_RXZH01000004.1"/>
</dbReference>
<dbReference type="InterPro" id="IPR023614">
    <property type="entry name" value="Porin_dom_sf"/>
</dbReference>
<evidence type="ECO:0000313" key="7">
    <source>
        <dbReference type="Proteomes" id="UP000268973"/>
    </source>
</evidence>
<accession>A0A3S0Q1E4</accession>
<feature type="signal peptide" evidence="4">
    <location>
        <begin position="1"/>
        <end position="18"/>
    </location>
</feature>
<evidence type="ECO:0000256" key="2">
    <source>
        <dbReference type="ARBA" id="ARBA00022729"/>
    </source>
</evidence>
<feature type="domain" description="Porin" evidence="5">
    <location>
        <begin position="7"/>
        <end position="303"/>
    </location>
</feature>
<dbReference type="PANTHER" id="PTHR34501:SF2">
    <property type="entry name" value="OUTER MEMBRANE PORIN F-RELATED"/>
    <property type="match status" value="1"/>
</dbReference>
<keyword evidence="2 4" id="KW-0732">Signal</keyword>
<dbReference type="PANTHER" id="PTHR34501">
    <property type="entry name" value="PROTEIN YDDL-RELATED"/>
    <property type="match status" value="1"/>
</dbReference>
<protein>
    <submittedName>
        <fullName evidence="6">Porin</fullName>
    </submittedName>
</protein>
<dbReference type="OrthoDB" id="6213950at2"/>
<dbReference type="InterPro" id="IPR050298">
    <property type="entry name" value="Gram-neg_bact_OMP"/>
</dbReference>
<evidence type="ECO:0000313" key="6">
    <source>
        <dbReference type="EMBL" id="RTZ15654.1"/>
    </source>
</evidence>
<dbReference type="Gene3D" id="2.40.160.10">
    <property type="entry name" value="Porin"/>
    <property type="match status" value="1"/>
</dbReference>
<comment type="caution">
    <text evidence="6">The sequence shown here is derived from an EMBL/GenBank/DDBJ whole genome shotgun (WGS) entry which is preliminary data.</text>
</comment>
<evidence type="ECO:0000256" key="1">
    <source>
        <dbReference type="ARBA" id="ARBA00004571"/>
    </source>
</evidence>
<name>A0A3S0Q1E4_9VIBR</name>
<reference evidence="6 7" key="1">
    <citation type="submission" date="2018-12" db="EMBL/GenBank/DDBJ databases">
        <title>Vibrio sp. isolated from China Sea.</title>
        <authorList>
            <person name="Li Y."/>
        </authorList>
    </citation>
    <scope>NUCLEOTIDE SEQUENCE [LARGE SCALE GENOMIC DNA]</scope>
    <source>
        <strain evidence="6 7">BEI207</strain>
    </source>
</reference>